<reference evidence="2 3" key="1">
    <citation type="journal article" date="2023" name="G3 (Bethesda)">
        <title>A chromosome-length genome assembly and annotation of blackberry (Rubus argutus, cv. 'Hillquist').</title>
        <authorList>
            <person name="Bruna T."/>
            <person name="Aryal R."/>
            <person name="Dudchenko O."/>
            <person name="Sargent D.J."/>
            <person name="Mead D."/>
            <person name="Buti M."/>
            <person name="Cavallini A."/>
            <person name="Hytonen T."/>
            <person name="Andres J."/>
            <person name="Pham M."/>
            <person name="Weisz D."/>
            <person name="Mascagni F."/>
            <person name="Usai G."/>
            <person name="Natali L."/>
            <person name="Bassil N."/>
            <person name="Fernandez G.E."/>
            <person name="Lomsadze A."/>
            <person name="Armour M."/>
            <person name="Olukolu B."/>
            <person name="Poorten T."/>
            <person name="Britton C."/>
            <person name="Davik J."/>
            <person name="Ashrafi H."/>
            <person name="Aiden E.L."/>
            <person name="Borodovsky M."/>
            <person name="Worthington M."/>
        </authorList>
    </citation>
    <scope>NUCLEOTIDE SEQUENCE [LARGE SCALE GENOMIC DNA]</scope>
    <source>
        <strain evidence="2">PI 553951</strain>
    </source>
</reference>
<name>A0AAW1YS40_RUBAR</name>
<evidence type="ECO:0000313" key="3">
    <source>
        <dbReference type="Proteomes" id="UP001457282"/>
    </source>
</evidence>
<accession>A0AAW1YS40</accession>
<dbReference type="AlphaFoldDB" id="A0AAW1YS40"/>
<dbReference type="PANTHER" id="PTHR31111">
    <property type="entry name" value="BNAA05G37150D PROTEIN-RELATED"/>
    <property type="match status" value="1"/>
</dbReference>
<dbReference type="EMBL" id="JBEDUW010000001">
    <property type="protein sequence ID" value="KAK9951459.1"/>
    <property type="molecule type" value="Genomic_DNA"/>
</dbReference>
<feature type="domain" description="F-box" evidence="1">
    <location>
        <begin position="26"/>
        <end position="66"/>
    </location>
</feature>
<dbReference type="Pfam" id="PF07734">
    <property type="entry name" value="FBA_1"/>
    <property type="match status" value="1"/>
</dbReference>
<protein>
    <recommendedName>
        <fullName evidence="1">F-box domain-containing protein</fullName>
    </recommendedName>
</protein>
<gene>
    <name evidence="2" type="ORF">M0R45_006900</name>
</gene>
<evidence type="ECO:0000259" key="1">
    <source>
        <dbReference type="SMART" id="SM00256"/>
    </source>
</evidence>
<dbReference type="NCBIfam" id="TIGR01640">
    <property type="entry name" value="F_box_assoc_1"/>
    <property type="match status" value="1"/>
</dbReference>
<comment type="caution">
    <text evidence="2">The sequence shown here is derived from an EMBL/GenBank/DDBJ whole genome shotgun (WGS) entry which is preliminary data.</text>
</comment>
<dbReference type="SMART" id="SM00256">
    <property type="entry name" value="FBOX"/>
    <property type="match status" value="1"/>
</dbReference>
<keyword evidence="3" id="KW-1185">Reference proteome</keyword>
<organism evidence="2 3">
    <name type="scientific">Rubus argutus</name>
    <name type="common">Southern blackberry</name>
    <dbReference type="NCBI Taxonomy" id="59490"/>
    <lineage>
        <taxon>Eukaryota</taxon>
        <taxon>Viridiplantae</taxon>
        <taxon>Streptophyta</taxon>
        <taxon>Embryophyta</taxon>
        <taxon>Tracheophyta</taxon>
        <taxon>Spermatophyta</taxon>
        <taxon>Magnoliopsida</taxon>
        <taxon>eudicotyledons</taxon>
        <taxon>Gunneridae</taxon>
        <taxon>Pentapetalae</taxon>
        <taxon>rosids</taxon>
        <taxon>fabids</taxon>
        <taxon>Rosales</taxon>
        <taxon>Rosaceae</taxon>
        <taxon>Rosoideae</taxon>
        <taxon>Rosoideae incertae sedis</taxon>
        <taxon>Rubus</taxon>
    </lineage>
</organism>
<evidence type="ECO:0000313" key="2">
    <source>
        <dbReference type="EMBL" id="KAK9951459.1"/>
    </source>
</evidence>
<dbReference type="InterPro" id="IPR001810">
    <property type="entry name" value="F-box_dom"/>
</dbReference>
<dbReference type="Pfam" id="PF00646">
    <property type="entry name" value="F-box"/>
    <property type="match status" value="1"/>
</dbReference>
<dbReference type="Proteomes" id="UP001457282">
    <property type="component" value="Unassembled WGS sequence"/>
</dbReference>
<dbReference type="InterPro" id="IPR036047">
    <property type="entry name" value="F-box-like_dom_sf"/>
</dbReference>
<proteinExistence type="predicted"/>
<dbReference type="InterPro" id="IPR017451">
    <property type="entry name" value="F-box-assoc_interact_dom"/>
</dbReference>
<dbReference type="SUPFAM" id="SSF81383">
    <property type="entry name" value="F-box domain"/>
    <property type="match status" value="1"/>
</dbReference>
<dbReference type="InterPro" id="IPR006527">
    <property type="entry name" value="F-box-assoc_dom_typ1"/>
</dbReference>
<dbReference type="PANTHER" id="PTHR31111:SF136">
    <property type="entry name" value="F-BOX ASSOCIATED DOMAIN-CONTAINING PROTEIN"/>
    <property type="match status" value="1"/>
</dbReference>
<sequence length="446" mass="50342">MAKRQCCGLSSSSAKLMVMDLYREHIPLDIVINIFSRLPAESVCCIRCVCKAMLDTVDNCSFVTLHTRSLVNATNGVTHVPQLMFCTLSCNPPGHLAALHSLKYDGGNTLTKGKHAVSVFTSKDYDLSRYTVDFVFCNLFCLRNIRDNKCGHCFLVNPLMGEVLRLPTGNVHGTNFRFRDWYGMGIDSSTGTYKIVRVSKFCKENVAGEFLVAQVFELGTSSWREIPSVPPCQLNTTRCVSAYGDMHWLFIKVSEKICQIVSFDFKKEEFYSAPHPGFQGWNHSHLVANLHLITLRGSLATVDSSSSTGVTMNIEIWVLKDYDKKEWTRDYTINIEMTGLHPNFRSIDIICGEWEHGIFFKNMRRCSTFFFLDLNCVSMKIATFGGEDICRIYSYTKSLISLKDYGNILEAETGSGSLKSFGQLIEGEAEGFSLSKEHMLLRRSFI</sequence>